<reference evidence="3 4" key="1">
    <citation type="journal article" date="2013" name="PLoS ONE">
        <title>Predicting the Proteins of Angomonas deanei, Strigomonas culicis and Their Respective Endosymbionts Reveals New Aspects of the Trypanosomatidae Family.</title>
        <authorList>
            <person name="Motta M.C."/>
            <person name="Martins A.C."/>
            <person name="de Souza S.S."/>
            <person name="Catta-Preta C.M."/>
            <person name="Silva R."/>
            <person name="Klein C.C."/>
            <person name="de Almeida L.G."/>
            <person name="de Lima Cunha O."/>
            <person name="Ciapina L.P."/>
            <person name="Brocchi M."/>
            <person name="Colabardini A.C."/>
            <person name="de Araujo Lima B."/>
            <person name="Machado C.R."/>
            <person name="de Almeida Soares C.M."/>
            <person name="Probst C.M."/>
            <person name="de Menezes C.B."/>
            <person name="Thompson C.E."/>
            <person name="Bartholomeu D.C."/>
            <person name="Gradia D.F."/>
            <person name="Pavoni D.P."/>
            <person name="Grisard E.C."/>
            <person name="Fantinatti-Garboggini F."/>
            <person name="Marchini F.K."/>
            <person name="Rodrigues-Luiz G.F."/>
            <person name="Wagner G."/>
            <person name="Goldman G.H."/>
            <person name="Fietto J.L."/>
            <person name="Elias M.C."/>
            <person name="Goldman M.H."/>
            <person name="Sagot M.F."/>
            <person name="Pereira M."/>
            <person name="Stoco P.H."/>
            <person name="de Mendonca-Neto R.P."/>
            <person name="Teixeira S.M."/>
            <person name="Maciel T.E."/>
            <person name="de Oliveira Mendes T.A."/>
            <person name="Urmenyi T.P."/>
            <person name="de Souza W."/>
            <person name="Schenkman S."/>
            <person name="de Vasconcelos A.T."/>
        </authorList>
    </citation>
    <scope>NUCLEOTIDE SEQUENCE [LARGE SCALE GENOMIC DNA]</scope>
</reference>
<accession>S9TGN8</accession>
<evidence type="ECO:0000256" key="2">
    <source>
        <dbReference type="ARBA" id="ARBA00022737"/>
    </source>
</evidence>
<name>S9TGN8_9TRYP</name>
<dbReference type="PANTHER" id="PTHR46652:SF3">
    <property type="entry name" value="LEUCINE-RICH REPEAT-CONTAINING PROTEIN 9"/>
    <property type="match status" value="1"/>
</dbReference>
<dbReference type="PANTHER" id="PTHR46652">
    <property type="entry name" value="LEUCINE-RICH REPEAT AND IQ DOMAIN-CONTAINING PROTEIN 1-RELATED"/>
    <property type="match status" value="1"/>
</dbReference>
<evidence type="ECO:0000256" key="1">
    <source>
        <dbReference type="ARBA" id="ARBA00022614"/>
    </source>
</evidence>
<dbReference type="InterPro" id="IPR050836">
    <property type="entry name" value="SDS22/Internalin_LRR"/>
</dbReference>
<comment type="caution">
    <text evidence="3">The sequence shown here is derived from an EMBL/GenBank/DDBJ whole genome shotgun (WGS) entry which is preliminary data.</text>
</comment>
<proteinExistence type="predicted"/>
<keyword evidence="2" id="KW-0677">Repeat</keyword>
<sequence>MHVVRFVYTESHEDHPLCVVDVSDLQAVELATWWLQVVRVRSLKLENVDTVSNTCLEHITSVVLTNTLLTCGGTALPLVLEELMLEGSVQMDRHTVRLTALQDCQCLQRVKMDHFTLNSLEGFEKLTTLKQVELRATGVGSLTPLSSCIWLEKLCIGCCENVHSLEGFERLTVLREVIIISSNVRSLKPLGQCRYLQKLAMYDCKRLESLEGLQNVYALKELHLSGAKVTDLSCLRQWKRVVKLVLEGCKELQSFEVLQDMRVLTELTLSSTRVNDLNFLKNCTELEYLWLYDCIELQSVQGLEELEKLQRIYMSNDMREQVDLSPIPLDKRGIIAYNP</sequence>
<dbReference type="OrthoDB" id="266138at2759"/>
<dbReference type="Gene3D" id="3.80.10.10">
    <property type="entry name" value="Ribonuclease Inhibitor"/>
    <property type="match status" value="1"/>
</dbReference>
<evidence type="ECO:0000313" key="3">
    <source>
        <dbReference type="EMBL" id="EPY16064.1"/>
    </source>
</evidence>
<dbReference type="EMBL" id="ATMH01011564">
    <property type="protein sequence ID" value="EPY16064.1"/>
    <property type="molecule type" value="Genomic_DNA"/>
</dbReference>
<dbReference type="SUPFAM" id="SSF52058">
    <property type="entry name" value="L domain-like"/>
    <property type="match status" value="1"/>
</dbReference>
<gene>
    <name evidence="3" type="ORF">STCU_11572</name>
</gene>
<keyword evidence="4" id="KW-1185">Reference proteome</keyword>
<evidence type="ECO:0000313" key="4">
    <source>
        <dbReference type="Proteomes" id="UP000015354"/>
    </source>
</evidence>
<dbReference type="InterPro" id="IPR032675">
    <property type="entry name" value="LRR_dom_sf"/>
</dbReference>
<dbReference type="Proteomes" id="UP000015354">
    <property type="component" value="Unassembled WGS sequence"/>
</dbReference>
<keyword evidence="1" id="KW-0433">Leucine-rich repeat</keyword>
<dbReference type="AlphaFoldDB" id="S9TGN8"/>
<protein>
    <submittedName>
        <fullName evidence="3">Uncharacterized protein</fullName>
    </submittedName>
</protein>
<organism evidence="3 4">
    <name type="scientific">Strigomonas culicis</name>
    <dbReference type="NCBI Taxonomy" id="28005"/>
    <lineage>
        <taxon>Eukaryota</taxon>
        <taxon>Discoba</taxon>
        <taxon>Euglenozoa</taxon>
        <taxon>Kinetoplastea</taxon>
        <taxon>Metakinetoplastina</taxon>
        <taxon>Trypanosomatida</taxon>
        <taxon>Trypanosomatidae</taxon>
        <taxon>Strigomonadinae</taxon>
        <taxon>Strigomonas</taxon>
    </lineage>
</organism>